<dbReference type="SUPFAM" id="SSF54211">
    <property type="entry name" value="Ribosomal protein S5 domain 2-like"/>
    <property type="match status" value="1"/>
</dbReference>
<dbReference type="InterPro" id="IPR006171">
    <property type="entry name" value="TOPRIM_dom"/>
</dbReference>
<dbReference type="EMBL" id="JAPFFF010000018">
    <property type="protein sequence ID" value="KAK8860286.1"/>
    <property type="molecule type" value="Genomic_DNA"/>
</dbReference>
<dbReference type="SUPFAM" id="SSF56719">
    <property type="entry name" value="Type II DNA topoisomerase"/>
    <property type="match status" value="1"/>
</dbReference>
<evidence type="ECO:0000256" key="8">
    <source>
        <dbReference type="ARBA" id="ARBA00022842"/>
    </source>
</evidence>
<dbReference type="Pfam" id="PF16898">
    <property type="entry name" value="TOPRIM_C"/>
    <property type="match status" value="1"/>
</dbReference>
<dbReference type="Pfam" id="PF02518">
    <property type="entry name" value="HATPase_c"/>
    <property type="match status" value="1"/>
</dbReference>
<evidence type="ECO:0000256" key="1">
    <source>
        <dbReference type="ARBA" id="ARBA00000185"/>
    </source>
</evidence>
<dbReference type="InterPro" id="IPR050634">
    <property type="entry name" value="DNA_Topoisomerase_II"/>
</dbReference>
<dbReference type="Gene3D" id="3.30.1360.40">
    <property type="match status" value="1"/>
</dbReference>
<dbReference type="InterPro" id="IPR031660">
    <property type="entry name" value="TOPRIM_C"/>
</dbReference>
<dbReference type="InterPro" id="IPR020568">
    <property type="entry name" value="Ribosomal_Su5_D2-typ_SF"/>
</dbReference>
<evidence type="ECO:0000313" key="18">
    <source>
        <dbReference type="Proteomes" id="UP001470230"/>
    </source>
</evidence>
<dbReference type="PANTHER" id="PTHR10169">
    <property type="entry name" value="DNA TOPOISOMERASE/GYRASE"/>
    <property type="match status" value="1"/>
</dbReference>
<dbReference type="InterPro" id="IPR003594">
    <property type="entry name" value="HATPase_dom"/>
</dbReference>
<comment type="function">
    <text evidence="13">Control of topological states of DNA by transient breakage and subsequent rejoining of DNA strands. Topoisomerase II makes double-strand breaks.</text>
</comment>
<dbReference type="InterPro" id="IPR013760">
    <property type="entry name" value="Topo_IIA-like_dom_sf"/>
</dbReference>
<dbReference type="SMART" id="SM00433">
    <property type="entry name" value="TOP2c"/>
    <property type="match status" value="1"/>
</dbReference>
<comment type="cofactor">
    <cofactor evidence="2">
        <name>Ca(2+)</name>
        <dbReference type="ChEBI" id="CHEBI:29108"/>
    </cofactor>
</comment>
<accession>A0ABR2IBG4</accession>
<proteinExistence type="inferred from homology"/>
<dbReference type="InterPro" id="IPR001241">
    <property type="entry name" value="Topo_IIA"/>
</dbReference>
<feature type="compositionally biased region" description="Acidic residues" evidence="14">
    <location>
        <begin position="1345"/>
        <end position="1362"/>
    </location>
</feature>
<keyword evidence="7 13" id="KW-0067">ATP-binding</keyword>
<dbReference type="InterPro" id="IPR013758">
    <property type="entry name" value="Topo_IIA_A/C_ab"/>
</dbReference>
<dbReference type="InterPro" id="IPR001154">
    <property type="entry name" value="TopoII_euk"/>
</dbReference>
<evidence type="ECO:0000256" key="12">
    <source>
        <dbReference type="PROSITE-ProRule" id="PRU01384"/>
    </source>
</evidence>
<keyword evidence="8" id="KW-0460">Magnesium</keyword>
<dbReference type="PROSITE" id="PS00177">
    <property type="entry name" value="TOPOISOMERASE_II"/>
    <property type="match status" value="1"/>
</dbReference>
<keyword evidence="5" id="KW-0479">Metal-binding</keyword>
<evidence type="ECO:0000256" key="3">
    <source>
        <dbReference type="ARBA" id="ARBA00001946"/>
    </source>
</evidence>
<comment type="similarity">
    <text evidence="4 13">Belongs to the type II topoisomerase family.</text>
</comment>
<keyword evidence="6 13" id="KW-0547">Nucleotide-binding</keyword>
<dbReference type="InterPro" id="IPR013759">
    <property type="entry name" value="Topo_IIA_B_C"/>
</dbReference>
<organism evidence="17 18">
    <name type="scientific">Tritrichomonas musculus</name>
    <dbReference type="NCBI Taxonomy" id="1915356"/>
    <lineage>
        <taxon>Eukaryota</taxon>
        <taxon>Metamonada</taxon>
        <taxon>Parabasalia</taxon>
        <taxon>Tritrichomonadida</taxon>
        <taxon>Tritrichomonadidae</taxon>
        <taxon>Tritrichomonas</taxon>
    </lineage>
</organism>
<feature type="domain" description="Toprim" evidence="15">
    <location>
        <begin position="446"/>
        <end position="563"/>
    </location>
</feature>
<keyword evidence="9 12" id="KW-0799">Topoisomerase</keyword>
<dbReference type="Gene3D" id="3.40.50.670">
    <property type="match status" value="1"/>
</dbReference>
<evidence type="ECO:0000256" key="5">
    <source>
        <dbReference type="ARBA" id="ARBA00022723"/>
    </source>
</evidence>
<dbReference type="InterPro" id="IPR002205">
    <property type="entry name" value="Topo_IIA_dom_A"/>
</dbReference>
<evidence type="ECO:0000256" key="11">
    <source>
        <dbReference type="ARBA" id="ARBA00023235"/>
    </source>
</evidence>
<dbReference type="InterPro" id="IPR014721">
    <property type="entry name" value="Ribsml_uS5_D2-typ_fold_subgr"/>
</dbReference>
<dbReference type="Gene3D" id="3.90.199.10">
    <property type="entry name" value="Topoisomerase II, domain 5"/>
    <property type="match status" value="1"/>
</dbReference>
<evidence type="ECO:0000256" key="7">
    <source>
        <dbReference type="ARBA" id="ARBA00022840"/>
    </source>
</evidence>
<evidence type="ECO:0000256" key="4">
    <source>
        <dbReference type="ARBA" id="ARBA00011080"/>
    </source>
</evidence>
<comment type="subunit">
    <text evidence="13">Homodimer.</text>
</comment>
<dbReference type="CDD" id="cd03481">
    <property type="entry name" value="TopoIIA_Trans_ScTopoIIA"/>
    <property type="match status" value="1"/>
</dbReference>
<evidence type="ECO:0000256" key="14">
    <source>
        <dbReference type="SAM" id="MobiDB-lite"/>
    </source>
</evidence>
<dbReference type="SMART" id="SM00434">
    <property type="entry name" value="TOP4c"/>
    <property type="match status" value="1"/>
</dbReference>
<keyword evidence="10 12" id="KW-0238">DNA-binding</keyword>
<comment type="caution">
    <text evidence="17">The sequence shown here is derived from an EMBL/GenBank/DDBJ whole genome shotgun (WGS) entry which is preliminary data.</text>
</comment>
<comment type="catalytic activity">
    <reaction evidence="1 12 13">
        <text>ATP-dependent breakage, passage and rejoining of double-stranded DNA.</text>
        <dbReference type="EC" id="5.6.2.2"/>
    </reaction>
</comment>
<dbReference type="SUPFAM" id="SSF55874">
    <property type="entry name" value="ATPase domain of HSP90 chaperone/DNA topoisomerase II/histidine kinase"/>
    <property type="match status" value="1"/>
</dbReference>
<dbReference type="EC" id="5.6.2.2" evidence="13"/>
<feature type="region of interest" description="Disordered" evidence="14">
    <location>
        <begin position="1"/>
        <end position="22"/>
    </location>
</feature>
<reference evidence="17 18" key="1">
    <citation type="submission" date="2024-04" db="EMBL/GenBank/DDBJ databases">
        <title>Tritrichomonas musculus Genome.</title>
        <authorList>
            <person name="Alves-Ferreira E."/>
            <person name="Grigg M."/>
            <person name="Lorenzi H."/>
            <person name="Galac M."/>
        </authorList>
    </citation>
    <scope>NUCLEOTIDE SEQUENCE [LARGE SCALE GENOMIC DNA]</scope>
    <source>
        <strain evidence="17 18">EAF2021</strain>
    </source>
</reference>
<keyword evidence="18" id="KW-1185">Reference proteome</keyword>
<dbReference type="InterPro" id="IPR036890">
    <property type="entry name" value="HATPase_C_sf"/>
</dbReference>
<keyword evidence="11 12" id="KW-0413">Isomerase</keyword>
<feature type="compositionally biased region" description="Acidic residues" evidence="14">
    <location>
        <begin position="1389"/>
        <end position="1410"/>
    </location>
</feature>
<feature type="compositionally biased region" description="Basic and acidic residues" evidence="14">
    <location>
        <begin position="1256"/>
        <end position="1275"/>
    </location>
</feature>
<dbReference type="InterPro" id="IPR013506">
    <property type="entry name" value="Topo_IIA_bsu_dom2"/>
</dbReference>
<dbReference type="Proteomes" id="UP001470230">
    <property type="component" value="Unassembled WGS sequence"/>
</dbReference>
<dbReference type="InterPro" id="IPR013757">
    <property type="entry name" value="Topo_IIA_A_a_sf"/>
</dbReference>
<dbReference type="InterPro" id="IPR018522">
    <property type="entry name" value="TopoIIA_CS"/>
</dbReference>
<dbReference type="PRINTS" id="PR01158">
    <property type="entry name" value="TOPISMRASEII"/>
</dbReference>
<evidence type="ECO:0000256" key="10">
    <source>
        <dbReference type="ARBA" id="ARBA00023125"/>
    </source>
</evidence>
<gene>
    <name evidence="17" type="ORF">M9Y10_011950</name>
</gene>
<name>A0ABR2IBG4_9EUKA</name>
<evidence type="ECO:0000256" key="13">
    <source>
        <dbReference type="RuleBase" id="RU362094"/>
    </source>
</evidence>
<dbReference type="Pfam" id="PF00521">
    <property type="entry name" value="DNA_topoisoIV"/>
    <property type="match status" value="1"/>
</dbReference>
<dbReference type="InterPro" id="IPR034157">
    <property type="entry name" value="TOPRIM_TopoII"/>
</dbReference>
<dbReference type="Gene3D" id="3.30.230.10">
    <property type="match status" value="1"/>
</dbReference>
<dbReference type="Gene3D" id="1.10.268.10">
    <property type="entry name" value="Topoisomerase, domain 3"/>
    <property type="match status" value="1"/>
</dbReference>
<dbReference type="PROSITE" id="PS50880">
    <property type="entry name" value="TOPRIM"/>
    <property type="match status" value="1"/>
</dbReference>
<dbReference type="Gene3D" id="3.30.1490.30">
    <property type="match status" value="1"/>
</dbReference>
<evidence type="ECO:0000259" key="15">
    <source>
        <dbReference type="PROSITE" id="PS50880"/>
    </source>
</evidence>
<evidence type="ECO:0000259" key="16">
    <source>
        <dbReference type="PROSITE" id="PS52040"/>
    </source>
</evidence>
<feature type="compositionally biased region" description="Acidic residues" evidence="14">
    <location>
        <begin position="1121"/>
        <end position="1137"/>
    </location>
</feature>
<feature type="region of interest" description="Disordered" evidence="14">
    <location>
        <begin position="1117"/>
        <end position="1156"/>
    </location>
</feature>
<evidence type="ECO:0000256" key="6">
    <source>
        <dbReference type="ARBA" id="ARBA00022741"/>
    </source>
</evidence>
<feature type="region of interest" description="Disordered" evidence="14">
    <location>
        <begin position="1224"/>
        <end position="1410"/>
    </location>
</feature>
<sequence length="1410" mass="162000">MIPDDDRSQTRSTAETEDSENYQKYELREHILKRPENYIGSTNKHTETLWVVENDQFVQKKITYVPGLYKIFDEILVNAADNCQRDPPTKKIQVEINQQEGFISVWNDGKGIPISQKYDEHDDTSYWIPEFIFGHLLTSSNYDDNKKRTTGGRNGFGAKLANIYSKQFIVECYSRNPDEDTFCEYVQVFTDHMVNINPPKIKEVKNKKAKPSTMIKFYPDCALFDMENLDDDIIALFTKRVYDMAGCLKNCAVFLNGTKVQIKNFDEYCKKYLKPDLQSDFISQEINDRWKIGISSSDGVFSQVSFVNSVATTRGGTHVDYIADQVAKYIVSKIKKSKDEAPINTKLAKQYLFVFVNCLIENPTFDSQTKDTLTLPQKQFGSKCEIPEAFMKRIMKTDIPNKIKEFARFKQNSSMKKMGGRKTARIHGIEKLVDANEAGKSKSSKCTLILTEGDSAKSMAVTGLSVIGRDLYGVFPLRGKLLNTRDVSAKKLQQNEEIQNLMKIMALKPHAKYDSKDSLNELRYGSIMIMADQDQDGSHIKGLIINFIHSMWPDLIKRPGFLCEFITPIVKVFKKLKDKDIGTNKKREEKSFYTLPEFIEWKREHNDAKGYTVKYYKGLATSNDDETKEYFSDFKRHKIDFEFSGQNDEERIQLAFDKKLADQRKTWLAGLDPDTTYLGQDTPTITYTDFVDKELILFSNYANVRSIPSVVDGLKPGQRKVLWVSLKQNIRRELKVNQLAGKVSQLSAYHHGETSLAETIVGMAQTFVGSNNINLFFPSGQFGTRLHGGKDAGSSRYIYTRLNNITRTIFHKDDDQLLEYLTDEGIPIEPKYYVPVIPMVLVNGSEGIGVGWSSSVPCFNPLDIIKNIRHKIHDEEMEEMTPWYSGFIGEIKKVEGKANEEVKKWNVSGIVNVVTDEMIEITELPIGVWTEEYKQFLENLFTGEKEKEKTAKKKKEDQKKGKAKDDDDDKGRFEPKISDLKEYHTNETVHFEIYCNQDQMDNIKSEGLDKFFRLTKSINATNMTLFSPEGHIKQYKSAEQIIEDFYPVRIKLYEDRKNAILEDLDQICKRITNQARFIKEFIEGQLELRNIPKKTILINLKERNYDLMDSGKKMPKKVAEDAIEVENDEEEENDELPGEAPSKKKKSQSEAKDDPEIETLSKGYNYLLSMKIWSLTRERYLKLLKQKEEAEQDIERIMNKQPKDMWLEDLEALEKEYIEFEELRQKKREANIRDAQNSKKKSKSKAIISKSKPRVKKEDTKKVDTKKPGDSRSDVDSQVDENEPGSKPAKSPSKKAATKAGGGEKKPRKPRATKKKDADESTTDTESVKPSVKKEKKPLTKTPFEESDEDSEIEILESDESDVDVKQSFIVSDRKPRNSQKKKSSSSGDEGEDGYSLDDDEDDDDDEFQD</sequence>
<dbReference type="Gene3D" id="3.30.565.10">
    <property type="entry name" value="Histidine kinase-like ATPase, C-terminal domain"/>
    <property type="match status" value="1"/>
</dbReference>
<dbReference type="PRINTS" id="PR00418">
    <property type="entry name" value="TPI2FAMILY"/>
</dbReference>
<evidence type="ECO:0000256" key="9">
    <source>
        <dbReference type="ARBA" id="ARBA00023029"/>
    </source>
</evidence>
<feature type="active site" description="O-(5'-phospho-DNA)-tyrosine intermediate" evidence="12">
    <location>
        <position position="797"/>
    </location>
</feature>
<evidence type="ECO:0000256" key="2">
    <source>
        <dbReference type="ARBA" id="ARBA00001913"/>
    </source>
</evidence>
<comment type="cofactor">
    <cofactor evidence="3">
        <name>Mg(2+)</name>
        <dbReference type="ChEBI" id="CHEBI:18420"/>
    </cofactor>
</comment>
<dbReference type="PROSITE" id="PS52040">
    <property type="entry name" value="TOPO_IIA"/>
    <property type="match status" value="1"/>
</dbReference>
<dbReference type="Pfam" id="PF00204">
    <property type="entry name" value="DNA_gyraseB"/>
    <property type="match status" value="1"/>
</dbReference>
<protein>
    <recommendedName>
        <fullName evidence="13">DNA topoisomerase 2</fullName>
        <ecNumber evidence="13">5.6.2.2</ecNumber>
    </recommendedName>
</protein>
<feature type="domain" description="Topo IIA-type catalytic" evidence="16">
    <location>
        <begin position="707"/>
        <end position="1210"/>
    </location>
</feature>
<feature type="region of interest" description="Disordered" evidence="14">
    <location>
        <begin position="947"/>
        <end position="977"/>
    </location>
</feature>
<dbReference type="CDD" id="cd03365">
    <property type="entry name" value="TOPRIM_TopoIIA"/>
    <property type="match status" value="1"/>
</dbReference>
<evidence type="ECO:0000313" key="17">
    <source>
        <dbReference type="EMBL" id="KAK8860286.1"/>
    </source>
</evidence>
<dbReference type="PANTHER" id="PTHR10169:SF38">
    <property type="entry name" value="DNA TOPOISOMERASE 2"/>
    <property type="match status" value="1"/>
</dbReference>